<dbReference type="PIRSF" id="PIRSF006402">
    <property type="entry name" value="UCP006402_thioredoxin"/>
    <property type="match status" value="1"/>
</dbReference>
<evidence type="ECO:0000313" key="3">
    <source>
        <dbReference type="EMBL" id="AVR45069.1"/>
    </source>
</evidence>
<dbReference type="InterPro" id="IPR004879">
    <property type="entry name" value="Ssp411-like_TRX"/>
</dbReference>
<dbReference type="GO" id="GO:0005975">
    <property type="term" value="P:carbohydrate metabolic process"/>
    <property type="evidence" value="ECO:0007669"/>
    <property type="project" value="InterPro"/>
</dbReference>
<dbReference type="OrthoDB" id="9762614at2"/>
<dbReference type="RefSeq" id="WP_107011847.1">
    <property type="nucleotide sequence ID" value="NZ_CP028136.1"/>
</dbReference>
<dbReference type="SUPFAM" id="SSF52833">
    <property type="entry name" value="Thioredoxin-like"/>
    <property type="match status" value="1"/>
</dbReference>
<accession>A0A2R3Z483</accession>
<dbReference type="InterPro" id="IPR024705">
    <property type="entry name" value="Ssp411"/>
</dbReference>
<reference evidence="4" key="1">
    <citation type="submission" date="2018-03" db="EMBL/GenBank/DDBJ databases">
        <title>Gramella fulva sp. nov., isolated from a dry surface of tidal flat.</title>
        <authorList>
            <person name="Hwang S.H."/>
            <person name="Hwang W.M."/>
            <person name="Kang K."/>
            <person name="Ahn T.-Y."/>
        </authorList>
    </citation>
    <scope>NUCLEOTIDE SEQUENCE [LARGE SCALE GENOMIC DNA]</scope>
    <source>
        <strain evidence="4">SH35</strain>
    </source>
</reference>
<dbReference type="AlphaFoldDB" id="A0A2R3Z483"/>
<evidence type="ECO:0000259" key="2">
    <source>
        <dbReference type="Pfam" id="PF03190"/>
    </source>
</evidence>
<proteinExistence type="predicted"/>
<evidence type="ECO:0000256" key="1">
    <source>
        <dbReference type="SAM" id="SignalP"/>
    </source>
</evidence>
<dbReference type="Gene3D" id="3.40.30.10">
    <property type="entry name" value="Glutaredoxin"/>
    <property type="match status" value="1"/>
</dbReference>
<dbReference type="Pfam" id="PF03190">
    <property type="entry name" value="Thioredox_DsbH"/>
    <property type="match status" value="1"/>
</dbReference>
<dbReference type="InterPro" id="IPR008928">
    <property type="entry name" value="6-hairpin_glycosidase_sf"/>
</dbReference>
<feature type="domain" description="Spermatogenesis-associated protein 20-like TRX" evidence="2">
    <location>
        <begin position="40"/>
        <end position="194"/>
    </location>
</feature>
<feature type="signal peptide" evidence="1">
    <location>
        <begin position="1"/>
        <end position="20"/>
    </location>
</feature>
<feature type="chain" id="PRO_5015322329" evidence="1">
    <location>
        <begin position="21"/>
        <end position="719"/>
    </location>
</feature>
<dbReference type="SUPFAM" id="SSF48208">
    <property type="entry name" value="Six-hairpin glycosidases"/>
    <property type="match status" value="1"/>
</dbReference>
<organism evidence="3 4">
    <name type="scientific">Christiangramia fulva</name>
    <dbReference type="NCBI Taxonomy" id="2126553"/>
    <lineage>
        <taxon>Bacteria</taxon>
        <taxon>Pseudomonadati</taxon>
        <taxon>Bacteroidota</taxon>
        <taxon>Flavobacteriia</taxon>
        <taxon>Flavobacteriales</taxon>
        <taxon>Flavobacteriaceae</taxon>
        <taxon>Christiangramia</taxon>
    </lineage>
</organism>
<keyword evidence="4" id="KW-1185">Reference proteome</keyword>
<dbReference type="PANTHER" id="PTHR42899">
    <property type="entry name" value="SPERMATOGENESIS-ASSOCIATED PROTEIN 20"/>
    <property type="match status" value="1"/>
</dbReference>
<dbReference type="InterPro" id="IPR036249">
    <property type="entry name" value="Thioredoxin-like_sf"/>
</dbReference>
<gene>
    <name evidence="3" type="ORF">C7S20_07185</name>
</gene>
<name>A0A2R3Z483_9FLAO</name>
<dbReference type="CDD" id="cd02955">
    <property type="entry name" value="SSP411"/>
    <property type="match status" value="1"/>
</dbReference>
<dbReference type="PROSITE" id="PS51257">
    <property type="entry name" value="PROKAR_LIPOPROTEIN"/>
    <property type="match status" value="1"/>
</dbReference>
<keyword evidence="1" id="KW-0732">Signal</keyword>
<protein>
    <submittedName>
        <fullName evidence="3">Thioredoxin domain-containing protein</fullName>
    </submittedName>
</protein>
<dbReference type="Proteomes" id="UP000241507">
    <property type="component" value="Chromosome"/>
</dbReference>
<evidence type="ECO:0000313" key="4">
    <source>
        <dbReference type="Proteomes" id="UP000241507"/>
    </source>
</evidence>
<dbReference type="KEGG" id="grs:C7S20_07185"/>
<dbReference type="Gene3D" id="1.50.10.20">
    <property type="match status" value="2"/>
</dbReference>
<dbReference type="EMBL" id="CP028136">
    <property type="protein sequence ID" value="AVR45069.1"/>
    <property type="molecule type" value="Genomic_DNA"/>
</dbReference>
<dbReference type="PANTHER" id="PTHR42899:SF1">
    <property type="entry name" value="SPERMATOGENESIS-ASSOCIATED PROTEIN 20"/>
    <property type="match status" value="1"/>
</dbReference>
<sequence>MKNLRIWYILLLAVSLQSCAQDKNKSEAAQDKNVKHVKLNRLANASSPYLQEHADNPVDWYEWGPEALEKAKKENKPLIISIGYAACHWCHVMERETYMDSSVAKIMNENFVAIKIDREERPDIDQVYMNAAQLINGSGGWPLNAFALPNGKPFYAGTYYTTAQWKDILGQISKTYKKNPEKIISAANSLTEGIKQQDIINTPLEKETSFTKDDYTNLWENWKSIVDTKKGGFKRAPKFPLPVGWEFLLQYSALTGNEKAMEAVTTTLTQIARGGIYDQLGGGFSRYSVDENWFVPHFEKMLYDNAQLVSLYSKAYKITKDLEYAEVVKETLEFVNRELSNGKGGFYSSINADSEGEEGKYYVWKKEEIEKYLKPEEAEIFEKFYNVKERGNWEGQENILSREYTKEAFAREKGYDKNEFLKVLESAEQKMLKVRNQRVRPSTDDKVLTAWNALMIKAYLDAYTAFGDESYMARAREGLSFLEKNMQRHEEGLYRNYKDGKASINAFLDDYAFLASAYIKMYELTFEKKWLVKSKDITDYVLRNFLNNKSGMFYYTTADNEELIARKMELSDNVIPASNSEMAMVLYKLGNYFQDEAYLEQSKRMLSQVKDNVLQGGPYYANWARLMGMMVYSPFEIAIMGDQAVKLNLELQKNYIPVSLFMGGDEENLPLLESKLVKGDTYIYVCRNRTCKLPVKEPAKAMEQIQSTIQSDEKGFFWQ</sequence>